<dbReference type="InterPro" id="IPR000451">
    <property type="entry name" value="NFkB/Dor"/>
</dbReference>
<dbReference type="InterPro" id="IPR033926">
    <property type="entry name" value="IPT_NFkappaB"/>
</dbReference>
<accession>A0A9N9T9H2</accession>
<dbReference type="InterPro" id="IPR014756">
    <property type="entry name" value="Ig_E-set"/>
</dbReference>
<dbReference type="Pfam" id="PF16179">
    <property type="entry name" value="RHD_dimer"/>
    <property type="match status" value="1"/>
</dbReference>
<reference evidence="4" key="1">
    <citation type="submission" date="2022-01" db="EMBL/GenBank/DDBJ databases">
        <authorList>
            <person name="King R."/>
        </authorList>
    </citation>
    <scope>NUCLEOTIDE SEQUENCE</scope>
</reference>
<sequence length="907" mass="103144">MLTENYFSDYTSLEKSNMSYPNMLTPPSSSEDSPHSTYLVASPNSNTFEYENYEYAPVQPILYSNKPSVIVDPSLVMVKMEAPSRPSTLANAILHFVEQPTDRFRFRYKSEMAGTHGSLTGINSDKSRKPTYPTVEVRNCGNLDKVIIRCSIYQSNADNKDFLPHAHRLMMKRGREEFDDPHDVEVGPEDGYRAVFQGMGIIHTAKRNLVSELLRKKIQLKKEYIARTESKVRDLTQKEIVEIKGLAESESKSINLNIVCLRFDAYIKENGILFPICQPIFSHSINNLKSALTGDLKIVRLDHVVSEAKGNKEIFILVERVTKKNIKIRFYELDDDENVVWEGWGQFNDLDVHHQYAIVFKTPQYKDENITSPVNVFVELVRPSDQARSEAREFRYIPNKKHVKPGQKRPRYDYSSSSYDSSNVGSEELPAVINTLQIGPDVHMSFNNIPSGLSEEIQRALADINSDEFKKLHDVHGDEYNAMLENLATDGVNANSVPVRKRPELKLNAPIKMEVSKEDIKMAISVVNEFRSFIRTTHTAVNAVSMLNKYFNADNCTNALHVCAALRDNDSAMLLLKIIAVYRAFHLLDKTNDQNLTALHIAVMCHNKDLTVALVLCNAKLAVTDSNLNTALHLAIKSNVSIEILETLLRQPKYSSVDQIKGFIDMVNLDGNTALMMAVEANKLAYVKLLCFKNADVNKKQQKNGFVPLRIAIEKEHLDIIRYLLSLEQTDVNIKDFTNISPLVAGITKTDNDEIRNIIESFMKFNNIVLDIKEEPEETDDEMDVEFQDIEVKTEKQEVSSEELEELYEGINSLTPQCLDTVASLLDIHNNWKNLAQLLEMEHLVDSGMIKSEAKAILTHAVEANQDWTKPSFIYVLRNFLENLDEIEAVDIMDKMVFDINELKNKT</sequence>
<dbReference type="CDD" id="cd01177">
    <property type="entry name" value="IPT_NFkappaB"/>
    <property type="match status" value="1"/>
</dbReference>
<evidence type="ECO:0000256" key="1">
    <source>
        <dbReference type="PROSITE-ProRule" id="PRU00023"/>
    </source>
</evidence>
<dbReference type="InterPro" id="IPR013783">
    <property type="entry name" value="Ig-like_fold"/>
</dbReference>
<dbReference type="InterPro" id="IPR032397">
    <property type="entry name" value="RHD_dimer"/>
</dbReference>
<proteinExistence type="predicted"/>
<name>A0A9N9T9H2_DIABA</name>
<dbReference type="InterPro" id="IPR002110">
    <property type="entry name" value="Ankyrin_rpt"/>
</dbReference>
<dbReference type="GO" id="GO:0005737">
    <property type="term" value="C:cytoplasm"/>
    <property type="evidence" value="ECO:0007669"/>
    <property type="project" value="InterPro"/>
</dbReference>
<dbReference type="EMBL" id="OU898282">
    <property type="protein sequence ID" value="CAG9838152.1"/>
    <property type="molecule type" value="Genomic_DNA"/>
</dbReference>
<evidence type="ECO:0000259" key="3">
    <source>
        <dbReference type="PROSITE" id="PS50254"/>
    </source>
</evidence>
<dbReference type="GO" id="GO:0000981">
    <property type="term" value="F:DNA-binding transcription factor activity, RNA polymerase II-specific"/>
    <property type="evidence" value="ECO:0007669"/>
    <property type="project" value="TreeGrafter"/>
</dbReference>
<dbReference type="Gene3D" id="2.60.40.340">
    <property type="entry name" value="Rel homology domain (RHD), DNA-binding domain"/>
    <property type="match status" value="1"/>
</dbReference>
<evidence type="ECO:0000256" key="2">
    <source>
        <dbReference type="SAM" id="MobiDB-lite"/>
    </source>
</evidence>
<dbReference type="SUPFAM" id="SSF48403">
    <property type="entry name" value="Ankyrin repeat"/>
    <property type="match status" value="1"/>
</dbReference>
<dbReference type="Pfam" id="PF12796">
    <property type="entry name" value="Ank_2"/>
    <property type="match status" value="2"/>
</dbReference>
<dbReference type="Gene3D" id="1.25.40.20">
    <property type="entry name" value="Ankyrin repeat-containing domain"/>
    <property type="match status" value="1"/>
</dbReference>
<protein>
    <recommendedName>
        <fullName evidence="3">RHD domain-containing protein</fullName>
    </recommendedName>
</protein>
<feature type="domain" description="RHD" evidence="3">
    <location>
        <begin position="89"/>
        <end position="292"/>
    </location>
</feature>
<dbReference type="PROSITE" id="PS50254">
    <property type="entry name" value="REL_2"/>
    <property type="match status" value="1"/>
</dbReference>
<dbReference type="InterPro" id="IPR037059">
    <property type="entry name" value="RHD_DNA_bind_dom_sf"/>
</dbReference>
<dbReference type="AlphaFoldDB" id="A0A9N9T9H2"/>
<dbReference type="InterPro" id="IPR008967">
    <property type="entry name" value="p53-like_TF_DNA-bd_sf"/>
</dbReference>
<dbReference type="GO" id="GO:0048731">
    <property type="term" value="P:system development"/>
    <property type="evidence" value="ECO:0007669"/>
    <property type="project" value="UniProtKB-ARBA"/>
</dbReference>
<feature type="compositionally biased region" description="Basic residues" evidence="2">
    <location>
        <begin position="398"/>
        <end position="409"/>
    </location>
</feature>
<dbReference type="SMART" id="SM00248">
    <property type="entry name" value="ANK"/>
    <property type="match status" value="5"/>
</dbReference>
<dbReference type="Proteomes" id="UP001153709">
    <property type="component" value="Chromosome 7"/>
</dbReference>
<dbReference type="SUPFAM" id="SSF49417">
    <property type="entry name" value="p53-like transcription factors"/>
    <property type="match status" value="1"/>
</dbReference>
<dbReference type="InterPro" id="IPR011539">
    <property type="entry name" value="RHD_DNA_bind_dom"/>
</dbReference>
<dbReference type="InterPro" id="IPR002909">
    <property type="entry name" value="IPT_dom"/>
</dbReference>
<feature type="repeat" description="ANK" evidence="1">
    <location>
        <begin position="670"/>
        <end position="702"/>
    </location>
</feature>
<dbReference type="InterPro" id="IPR036770">
    <property type="entry name" value="Ankyrin_rpt-contain_sf"/>
</dbReference>
<keyword evidence="1" id="KW-0040">ANK repeat</keyword>
<evidence type="ECO:0000313" key="5">
    <source>
        <dbReference type="Proteomes" id="UP001153709"/>
    </source>
</evidence>
<dbReference type="PRINTS" id="PR00057">
    <property type="entry name" value="NFKBTNSCPFCT"/>
</dbReference>
<keyword evidence="5" id="KW-1185">Reference proteome</keyword>
<evidence type="ECO:0000313" key="4">
    <source>
        <dbReference type="EMBL" id="CAG9838152.1"/>
    </source>
</evidence>
<dbReference type="PROSITE" id="PS50088">
    <property type="entry name" value="ANK_REPEAT"/>
    <property type="match status" value="1"/>
</dbReference>
<dbReference type="Gene3D" id="2.60.40.10">
    <property type="entry name" value="Immunoglobulins"/>
    <property type="match status" value="1"/>
</dbReference>
<dbReference type="Pfam" id="PF00554">
    <property type="entry name" value="RHD_DNA_bind"/>
    <property type="match status" value="1"/>
</dbReference>
<dbReference type="PANTHER" id="PTHR24169">
    <property type="entry name" value="NUCLEAR FACTOR NF-KAPPA-B PROTEIN"/>
    <property type="match status" value="1"/>
</dbReference>
<dbReference type="SUPFAM" id="SSF81296">
    <property type="entry name" value="E set domains"/>
    <property type="match status" value="1"/>
</dbReference>
<organism evidence="4 5">
    <name type="scientific">Diabrotica balteata</name>
    <name type="common">Banded cucumber beetle</name>
    <dbReference type="NCBI Taxonomy" id="107213"/>
    <lineage>
        <taxon>Eukaryota</taxon>
        <taxon>Metazoa</taxon>
        <taxon>Ecdysozoa</taxon>
        <taxon>Arthropoda</taxon>
        <taxon>Hexapoda</taxon>
        <taxon>Insecta</taxon>
        <taxon>Pterygota</taxon>
        <taxon>Neoptera</taxon>
        <taxon>Endopterygota</taxon>
        <taxon>Coleoptera</taxon>
        <taxon>Polyphaga</taxon>
        <taxon>Cucujiformia</taxon>
        <taxon>Chrysomeloidea</taxon>
        <taxon>Chrysomelidae</taxon>
        <taxon>Galerucinae</taxon>
        <taxon>Diabroticina</taxon>
        <taxon>Diabroticites</taxon>
        <taxon>Diabrotica</taxon>
    </lineage>
</organism>
<dbReference type="GO" id="GO:0000978">
    <property type="term" value="F:RNA polymerase II cis-regulatory region sequence-specific DNA binding"/>
    <property type="evidence" value="ECO:0007669"/>
    <property type="project" value="TreeGrafter"/>
</dbReference>
<dbReference type="SMART" id="SM00429">
    <property type="entry name" value="IPT"/>
    <property type="match status" value="1"/>
</dbReference>
<dbReference type="OrthoDB" id="10254686at2759"/>
<feature type="region of interest" description="Disordered" evidence="2">
    <location>
        <begin position="397"/>
        <end position="420"/>
    </location>
</feature>
<dbReference type="PROSITE" id="PS50297">
    <property type="entry name" value="ANK_REP_REGION"/>
    <property type="match status" value="1"/>
</dbReference>
<dbReference type="GO" id="GO:0048468">
    <property type="term" value="P:cell development"/>
    <property type="evidence" value="ECO:0007669"/>
    <property type="project" value="UniProtKB-ARBA"/>
</dbReference>
<dbReference type="PANTHER" id="PTHR24169:SF28">
    <property type="entry name" value="NUCLEAR FACTOR NF-KAPPA-B P110 SUBUNIT"/>
    <property type="match status" value="1"/>
</dbReference>
<gene>
    <name evidence="4" type="ORF">DIABBA_LOCUS11078</name>
</gene>